<evidence type="ECO:0000313" key="1">
    <source>
        <dbReference type="EMBL" id="CUS46337.1"/>
    </source>
</evidence>
<sequence length="90" mass="10301">MGVQLNIKDEETVRLARELAAEMGESVTLAVRIALQERRARTMQPKRRATVDELLEMARGLRGHWKPEFRDQELSTTHGALLYDEDGLPK</sequence>
<dbReference type="AlphaFoldDB" id="A0A160TPI8"/>
<reference evidence="1" key="1">
    <citation type="submission" date="2015-10" db="EMBL/GenBank/DDBJ databases">
        <authorList>
            <person name="Gilbert D.G."/>
        </authorList>
    </citation>
    <scope>NUCLEOTIDE SEQUENCE</scope>
</reference>
<accession>A0A160TPI8</accession>
<gene>
    <name evidence="1" type="ORF">MGWOODY_Smn893</name>
</gene>
<dbReference type="Pfam" id="PF07704">
    <property type="entry name" value="PSK_trans_fac"/>
    <property type="match status" value="1"/>
</dbReference>
<proteinExistence type="predicted"/>
<organism evidence="1">
    <name type="scientific">hydrothermal vent metagenome</name>
    <dbReference type="NCBI Taxonomy" id="652676"/>
    <lineage>
        <taxon>unclassified sequences</taxon>
        <taxon>metagenomes</taxon>
        <taxon>ecological metagenomes</taxon>
    </lineage>
</organism>
<dbReference type="InterPro" id="IPR011660">
    <property type="entry name" value="VapB-like"/>
</dbReference>
<protein>
    <submittedName>
        <fullName evidence="1">Uncharacterized protein</fullName>
    </submittedName>
</protein>
<dbReference type="EMBL" id="CZQE01000360">
    <property type="protein sequence ID" value="CUS46337.1"/>
    <property type="molecule type" value="Genomic_DNA"/>
</dbReference>
<name>A0A160TPI8_9ZZZZ</name>